<sequence length="89" mass="9822">MARWPDGGDFYWVHLIFVKKIGSVGSVGPGRGECEECGNFRPNFCLIAKVMQLRNRGGSAAKGGSPHSRFAVVSPTRALHQDTEMHPFY</sequence>
<organism evidence="1 2">
    <name type="scientific">Moorena producens 3L</name>
    <dbReference type="NCBI Taxonomy" id="489825"/>
    <lineage>
        <taxon>Bacteria</taxon>
        <taxon>Bacillati</taxon>
        <taxon>Cyanobacteriota</taxon>
        <taxon>Cyanophyceae</taxon>
        <taxon>Coleofasciculales</taxon>
        <taxon>Coleofasciculaceae</taxon>
        <taxon>Moorena</taxon>
    </lineage>
</organism>
<evidence type="ECO:0000313" key="1">
    <source>
        <dbReference type="EMBL" id="EGJ28931.1"/>
    </source>
</evidence>
<name>F4Y2T7_9CYAN</name>
<dbReference type="Proteomes" id="UP000003959">
    <property type="component" value="Unassembled WGS sequence"/>
</dbReference>
<gene>
    <name evidence="1" type="ORF">LYNGBM3L_68400</name>
</gene>
<evidence type="ECO:0000313" key="2">
    <source>
        <dbReference type="Proteomes" id="UP000003959"/>
    </source>
</evidence>
<proteinExistence type="predicted"/>
<keyword evidence="2" id="KW-1185">Reference proteome</keyword>
<dbReference type="HOGENOM" id="CLU_2451349_0_0_3"/>
<dbReference type="EMBL" id="GL890971">
    <property type="protein sequence ID" value="EGJ28931.1"/>
    <property type="molecule type" value="Genomic_DNA"/>
</dbReference>
<reference evidence="2" key="1">
    <citation type="journal article" date="2011" name="Proc. Natl. Acad. Sci. U.S.A.">
        <title>Genomic insights into the physiology and ecology of the marine filamentous cyanobacterium Lyngbya majuscula.</title>
        <authorList>
            <person name="Jones A.C."/>
            <person name="Monroe E.A."/>
            <person name="Podell S."/>
            <person name="Hess W.R."/>
            <person name="Klages S."/>
            <person name="Esquenazi E."/>
            <person name="Niessen S."/>
            <person name="Hoover H."/>
            <person name="Rothmann M."/>
            <person name="Lasken R.S."/>
            <person name="Yates J.R.III."/>
            <person name="Reinhardt R."/>
            <person name="Kube M."/>
            <person name="Burkart M.D."/>
            <person name="Allen E.E."/>
            <person name="Dorrestein P.C."/>
            <person name="Gerwick W.H."/>
            <person name="Gerwick L."/>
        </authorList>
    </citation>
    <scope>NUCLEOTIDE SEQUENCE [LARGE SCALE GENOMIC DNA]</scope>
    <source>
        <strain evidence="2">3L</strain>
    </source>
</reference>
<dbReference type="AlphaFoldDB" id="F4Y2T7"/>
<accession>F4Y2T7</accession>
<protein>
    <submittedName>
        <fullName evidence="1">Uncharacterized protein</fullName>
    </submittedName>
</protein>